<organism evidence="1 2">
    <name type="scientific">Streptomyces violaceusniger</name>
    <dbReference type="NCBI Taxonomy" id="68280"/>
    <lineage>
        <taxon>Bacteria</taxon>
        <taxon>Bacillati</taxon>
        <taxon>Actinomycetota</taxon>
        <taxon>Actinomycetes</taxon>
        <taxon>Kitasatosporales</taxon>
        <taxon>Streptomycetaceae</taxon>
        <taxon>Streptomyces</taxon>
        <taxon>Streptomyces violaceusniger group</taxon>
    </lineage>
</organism>
<proteinExistence type="predicted"/>
<name>A0A0X3VEX9_STRVO</name>
<gene>
    <name evidence="1" type="ORF">ADL28_43030</name>
</gene>
<evidence type="ECO:0000313" key="2">
    <source>
        <dbReference type="Proteomes" id="UP000053413"/>
    </source>
</evidence>
<dbReference type="OrthoDB" id="118834at2"/>
<dbReference type="RefSeq" id="WP_059149252.1">
    <property type="nucleotide sequence ID" value="NZ_LLZJ01000428.1"/>
</dbReference>
<reference evidence="2" key="1">
    <citation type="submission" date="2015-10" db="EMBL/GenBank/DDBJ databases">
        <authorList>
            <person name="Ju K.-S."/>
            <person name="Doroghazi J.R."/>
            <person name="Metcalf W.W."/>
        </authorList>
    </citation>
    <scope>NUCLEOTIDE SEQUENCE [LARGE SCALE GENOMIC DNA]</scope>
    <source>
        <strain evidence="2">NRRL F-8817</strain>
    </source>
</reference>
<dbReference type="AlphaFoldDB" id="A0A0X3VEX9"/>
<accession>A0A0X3VEX9</accession>
<sequence>MPGHYGPWPGTTLVRAVRLQGDHLELTATTRDGSRLLIQWRTAGAARLRMVLEVARSLPG</sequence>
<dbReference type="EMBL" id="LLZJ01000428">
    <property type="protein sequence ID" value="KUL43174.1"/>
    <property type="molecule type" value="Genomic_DNA"/>
</dbReference>
<dbReference type="Proteomes" id="UP000053413">
    <property type="component" value="Unassembled WGS sequence"/>
</dbReference>
<protein>
    <submittedName>
        <fullName evidence="1">Uncharacterized protein</fullName>
    </submittedName>
</protein>
<comment type="caution">
    <text evidence="1">The sequence shown here is derived from an EMBL/GenBank/DDBJ whole genome shotgun (WGS) entry which is preliminary data.</text>
</comment>
<evidence type="ECO:0000313" key="1">
    <source>
        <dbReference type="EMBL" id="KUL43174.1"/>
    </source>
</evidence>